<accession>A0A328PF71</accession>
<keyword evidence="3" id="KW-1185">Reference proteome</keyword>
<dbReference type="Proteomes" id="UP000248926">
    <property type="component" value="Unassembled WGS sequence"/>
</dbReference>
<organism evidence="2 3">
    <name type="scientific">Dyella jiangningensis</name>
    <dbReference type="NCBI Taxonomy" id="1379159"/>
    <lineage>
        <taxon>Bacteria</taxon>
        <taxon>Pseudomonadati</taxon>
        <taxon>Pseudomonadota</taxon>
        <taxon>Gammaproteobacteria</taxon>
        <taxon>Lysobacterales</taxon>
        <taxon>Rhodanobacteraceae</taxon>
        <taxon>Dyella</taxon>
    </lineage>
</organism>
<dbReference type="EMBL" id="NFZS01000001">
    <property type="protein sequence ID" value="RAO78336.1"/>
    <property type="molecule type" value="Genomic_DNA"/>
</dbReference>
<proteinExistence type="predicted"/>
<feature type="region of interest" description="Disordered" evidence="1">
    <location>
        <begin position="262"/>
        <end position="291"/>
    </location>
</feature>
<evidence type="ECO:0000313" key="3">
    <source>
        <dbReference type="Proteomes" id="UP000248926"/>
    </source>
</evidence>
<comment type="caution">
    <text evidence="2">The sequence shown here is derived from an EMBL/GenBank/DDBJ whole genome shotgun (WGS) entry which is preliminary data.</text>
</comment>
<evidence type="ECO:0000256" key="1">
    <source>
        <dbReference type="SAM" id="MobiDB-lite"/>
    </source>
</evidence>
<feature type="compositionally biased region" description="Pro residues" evidence="1">
    <location>
        <begin position="70"/>
        <end position="81"/>
    </location>
</feature>
<dbReference type="OrthoDB" id="5949272at2"/>
<sequence length="291" mass="30795">MRWRQAPPDRGRRRVALALVLALHVLFALLTWHELRLRALEETHAGRRDALQVRLIPAAAPAAPSAVPEMAPPPPPPPPKPVVREPPAKQAMTVTLPGPPPAPPATVATAPQLYDATGEPKLPASATSAPATPAPGYVQRTPQGDTQVMKHDSPITYQATRFDKDWNDGASSVDDALKRAVDKTTVTHTFHIAPGVRIHCAVALAALAGGCGGDPPPKPTSKSADMRLNMAPANPLVPDMPAPKGPSVEECIAIYRADKPLPQGCPVDTPTRAVDAEMREHSQPPAHPAGH</sequence>
<gene>
    <name evidence="2" type="ORF">CA260_04305</name>
</gene>
<dbReference type="AlphaFoldDB" id="A0A328PF71"/>
<reference evidence="2 3" key="1">
    <citation type="journal article" date="2018" name="Genet. Mol. Biol.">
        <title>The genome sequence of Dyella jiangningensis FCAV SCS01 from a lignocellulose-decomposing microbial consortium metagenome reveals potential for biotechnological applications.</title>
        <authorList>
            <person name="Desiderato J.G."/>
            <person name="Alvarenga D.O."/>
            <person name="Constancio M.T.L."/>
            <person name="Alves L.M.C."/>
            <person name="Varani A.M."/>
        </authorList>
    </citation>
    <scope>NUCLEOTIDE SEQUENCE [LARGE SCALE GENOMIC DNA]</scope>
    <source>
        <strain evidence="2 3">FCAV SCS01</strain>
    </source>
</reference>
<evidence type="ECO:0000313" key="2">
    <source>
        <dbReference type="EMBL" id="RAO78336.1"/>
    </source>
</evidence>
<feature type="region of interest" description="Disordered" evidence="1">
    <location>
        <begin position="64"/>
        <end position="85"/>
    </location>
</feature>
<protein>
    <submittedName>
        <fullName evidence="2">Uncharacterized protein</fullName>
    </submittedName>
</protein>
<name>A0A328PF71_9GAMM</name>